<protein>
    <recommendedName>
        <fullName evidence="1">HD domain-containing protein</fullName>
    </recommendedName>
</protein>
<evidence type="ECO:0000313" key="2">
    <source>
        <dbReference type="EMBL" id="GAA0344240.1"/>
    </source>
</evidence>
<dbReference type="Proteomes" id="UP001500782">
    <property type="component" value="Unassembled WGS sequence"/>
</dbReference>
<reference evidence="2 3" key="1">
    <citation type="journal article" date="2019" name="Int. J. Syst. Evol. Microbiol.">
        <title>The Global Catalogue of Microorganisms (GCM) 10K type strain sequencing project: providing services to taxonomists for standard genome sequencing and annotation.</title>
        <authorList>
            <consortium name="The Broad Institute Genomics Platform"/>
            <consortium name="The Broad Institute Genome Sequencing Center for Infectious Disease"/>
            <person name="Wu L."/>
            <person name="Ma J."/>
        </authorList>
    </citation>
    <scope>NUCLEOTIDE SEQUENCE [LARGE SCALE GENOMIC DNA]</scope>
    <source>
        <strain evidence="2 3">JCM 9731</strain>
    </source>
</reference>
<gene>
    <name evidence="2" type="ORF">GCM10008967_38350</name>
</gene>
<dbReference type="RefSeq" id="WP_343802832.1">
    <property type="nucleotide sequence ID" value="NZ_BAAADJ010000062.1"/>
</dbReference>
<dbReference type="PANTHER" id="PTHR11373">
    <property type="entry name" value="DEOXYNUCLEOSIDE TRIPHOSPHATE TRIPHOSPHOHYDROLASE"/>
    <property type="match status" value="1"/>
</dbReference>
<dbReference type="Gene3D" id="1.10.3210.10">
    <property type="entry name" value="Hypothetical protein af1432"/>
    <property type="match status" value="1"/>
</dbReference>
<organism evidence="2 3">
    <name type="scientific">Bacillus carboniphilus</name>
    <dbReference type="NCBI Taxonomy" id="86663"/>
    <lineage>
        <taxon>Bacteria</taxon>
        <taxon>Bacillati</taxon>
        <taxon>Bacillota</taxon>
        <taxon>Bacilli</taxon>
        <taxon>Bacillales</taxon>
        <taxon>Bacillaceae</taxon>
        <taxon>Bacillus</taxon>
    </lineage>
</organism>
<dbReference type="SUPFAM" id="SSF109604">
    <property type="entry name" value="HD-domain/PDEase-like"/>
    <property type="match status" value="1"/>
</dbReference>
<dbReference type="EMBL" id="BAAADJ010000062">
    <property type="protein sequence ID" value="GAA0344240.1"/>
    <property type="molecule type" value="Genomic_DNA"/>
</dbReference>
<dbReference type="PANTHER" id="PTHR11373:SF4">
    <property type="entry name" value="DEOXYNUCLEOSIDE TRIPHOSPHATE TRIPHOSPHOHYDROLASE SAMHD1"/>
    <property type="match status" value="1"/>
</dbReference>
<accession>A0ABN0WQM8</accession>
<evidence type="ECO:0000313" key="3">
    <source>
        <dbReference type="Proteomes" id="UP001500782"/>
    </source>
</evidence>
<dbReference type="InterPro" id="IPR003607">
    <property type="entry name" value="HD/PDEase_dom"/>
</dbReference>
<dbReference type="InterPro" id="IPR050135">
    <property type="entry name" value="dGTPase-like"/>
</dbReference>
<name>A0ABN0WQM8_9BACI</name>
<dbReference type="CDD" id="cd00077">
    <property type="entry name" value="HDc"/>
    <property type="match status" value="1"/>
</dbReference>
<dbReference type="Pfam" id="PF01966">
    <property type="entry name" value="HD"/>
    <property type="match status" value="1"/>
</dbReference>
<comment type="caution">
    <text evidence="2">The sequence shown here is derived from an EMBL/GenBank/DDBJ whole genome shotgun (WGS) entry which is preliminary data.</text>
</comment>
<dbReference type="InterPro" id="IPR006674">
    <property type="entry name" value="HD_domain"/>
</dbReference>
<keyword evidence="3" id="KW-1185">Reference proteome</keyword>
<dbReference type="SMART" id="SM00471">
    <property type="entry name" value="HDc"/>
    <property type="match status" value="1"/>
</dbReference>
<sequence>MHYVFVNSDEVFEPFYQTKIKTFPWERELLKSKTLNRLKHLSHYGTGSLISSAKHSRFEHTIGVWATIATFFPKEEELRIAAFLHDIGHLPFSHAVEKTLGFNHHTITEQKISGGEIAEILLNHGFSPSRIIDLLNSDSPLTHKTTYLGADHLDSFLRDAYMLGKSDLNPPDILQRISFNGHYVEADLQIGRQILEAIYYDHQSFLSPTLLALDGMLAQAISIYSNSSMVKAGTIQDLTNYELISLLQNSGIKEVVDMLDVILYHPEEIVIKEVDFSGAVKVEVRKVYDKTPLVDGKPLTSICENSQMIMDRIYGLQKNYYVSINPIVTQTEK</sequence>
<evidence type="ECO:0000259" key="1">
    <source>
        <dbReference type="PROSITE" id="PS51831"/>
    </source>
</evidence>
<dbReference type="PROSITE" id="PS51831">
    <property type="entry name" value="HD"/>
    <property type="match status" value="1"/>
</dbReference>
<feature type="domain" description="HD" evidence="1">
    <location>
        <begin position="57"/>
        <end position="162"/>
    </location>
</feature>
<proteinExistence type="predicted"/>